<reference evidence="3 4" key="1">
    <citation type="submission" date="2020-02" db="EMBL/GenBank/DDBJ databases">
        <authorList>
            <person name="Zheng R.K."/>
            <person name="Sun C.M."/>
        </authorList>
    </citation>
    <scope>NUCLEOTIDE SEQUENCE [LARGE SCALE GENOMIC DNA]</scope>
    <source>
        <strain evidence="4">rifampicinis</strain>
    </source>
</reference>
<dbReference type="SUPFAM" id="SSF55144">
    <property type="entry name" value="LigT-like"/>
    <property type="match status" value="1"/>
</dbReference>
<feature type="active site" description="Proton acceptor" evidence="2">
    <location>
        <position position="118"/>
    </location>
</feature>
<gene>
    <name evidence="3" type="primary">thpR</name>
    <name evidence="3" type="ORF">G4Y79_00150</name>
</gene>
<dbReference type="EC" id="3.1.4.58" evidence="2"/>
<dbReference type="NCBIfam" id="TIGR02258">
    <property type="entry name" value="2_5_ligase"/>
    <property type="match status" value="1"/>
</dbReference>
<evidence type="ECO:0000256" key="2">
    <source>
        <dbReference type="HAMAP-Rule" id="MF_01940"/>
    </source>
</evidence>
<dbReference type="KEGG" id="pmet:G4Y79_00150"/>
<feature type="short sequence motif" description="HXTX 1" evidence="2">
    <location>
        <begin position="37"/>
        <end position="40"/>
    </location>
</feature>
<dbReference type="EMBL" id="CP062983">
    <property type="protein sequence ID" value="QPC82822.1"/>
    <property type="molecule type" value="Genomic_DNA"/>
</dbReference>
<dbReference type="InterPro" id="IPR009097">
    <property type="entry name" value="Cyclic_Pdiesterase"/>
</dbReference>
<organism evidence="3 4">
    <name type="scientific">Phototrophicus methaneseepsis</name>
    <dbReference type="NCBI Taxonomy" id="2710758"/>
    <lineage>
        <taxon>Bacteria</taxon>
        <taxon>Bacillati</taxon>
        <taxon>Chloroflexota</taxon>
        <taxon>Candidatus Thermofontia</taxon>
        <taxon>Phototrophicales</taxon>
        <taxon>Phototrophicaceae</taxon>
        <taxon>Phototrophicus</taxon>
    </lineage>
</organism>
<proteinExistence type="inferred from homology"/>
<dbReference type="HAMAP" id="MF_01940">
    <property type="entry name" value="RNA_CPDase"/>
    <property type="match status" value="1"/>
</dbReference>
<sequence>MPRLFVALDLPQSDRDALASLQTGLPGARWSTPQQMHLTLHFLGECDLAPVKAALQNIHTEPFSLHLSGIGTFPPTGKARVLWAGVARSAPLVTLHRAVGDALRQVGYQPETRPFHPHITLARFNQPPARALLDSYLQAHQSFETASFPVNEYRLYQSDLQRHGAVYSVQGHFPL</sequence>
<comment type="catalytic activity">
    <reaction evidence="2">
        <text>a 3'-end 2',3'-cyclophospho-ribonucleotide-RNA + H2O = a 3'-end 2'-phospho-ribonucleotide-RNA + H(+)</text>
        <dbReference type="Rhea" id="RHEA:11828"/>
        <dbReference type="Rhea" id="RHEA-COMP:10464"/>
        <dbReference type="Rhea" id="RHEA-COMP:17353"/>
        <dbReference type="ChEBI" id="CHEBI:15377"/>
        <dbReference type="ChEBI" id="CHEBI:15378"/>
        <dbReference type="ChEBI" id="CHEBI:83064"/>
        <dbReference type="ChEBI" id="CHEBI:173113"/>
        <dbReference type="EC" id="3.1.4.58"/>
    </reaction>
</comment>
<dbReference type="InterPro" id="IPR004175">
    <property type="entry name" value="RNA_CPDase"/>
</dbReference>
<dbReference type="PANTHER" id="PTHR35561">
    <property type="entry name" value="RNA 2',3'-CYCLIC PHOSPHODIESTERASE"/>
    <property type="match status" value="1"/>
</dbReference>
<name>A0A7S8E9G0_9CHLR</name>
<dbReference type="PANTHER" id="PTHR35561:SF1">
    <property type="entry name" value="RNA 2',3'-CYCLIC PHOSPHODIESTERASE"/>
    <property type="match status" value="1"/>
</dbReference>
<feature type="active site" description="Proton donor" evidence="2">
    <location>
        <position position="37"/>
    </location>
</feature>
<keyword evidence="4" id="KW-1185">Reference proteome</keyword>
<dbReference type="Gene3D" id="3.90.1140.10">
    <property type="entry name" value="Cyclic phosphodiesterase"/>
    <property type="match status" value="1"/>
</dbReference>
<comment type="function">
    <text evidence="2">Hydrolyzes RNA 2',3'-cyclic phosphodiester to an RNA 2'-phosphomonoester.</text>
</comment>
<evidence type="ECO:0000313" key="3">
    <source>
        <dbReference type="EMBL" id="QPC82822.1"/>
    </source>
</evidence>
<accession>A0A7S8E9G0</accession>
<dbReference type="AlphaFoldDB" id="A0A7S8E9G0"/>
<dbReference type="GO" id="GO:0008664">
    <property type="term" value="F:RNA 2',3'-cyclic 3'-phosphodiesterase activity"/>
    <property type="evidence" value="ECO:0007669"/>
    <property type="project" value="UniProtKB-EC"/>
</dbReference>
<dbReference type="Proteomes" id="UP000594468">
    <property type="component" value="Chromosome"/>
</dbReference>
<dbReference type="Pfam" id="PF13563">
    <property type="entry name" value="2_5_RNA_ligase2"/>
    <property type="match status" value="1"/>
</dbReference>
<dbReference type="GO" id="GO:0004113">
    <property type="term" value="F:2',3'-cyclic-nucleotide 3'-phosphodiesterase activity"/>
    <property type="evidence" value="ECO:0007669"/>
    <property type="project" value="InterPro"/>
</dbReference>
<protein>
    <recommendedName>
        <fullName evidence="2">RNA 2',3'-cyclic phosphodiesterase</fullName>
        <shortName evidence="2">RNA 2',3'-CPDase</shortName>
        <ecNumber evidence="2">3.1.4.58</ecNumber>
    </recommendedName>
</protein>
<evidence type="ECO:0000256" key="1">
    <source>
        <dbReference type="ARBA" id="ARBA00022801"/>
    </source>
</evidence>
<comment type="similarity">
    <text evidence="2">Belongs to the 2H phosphoesterase superfamily. ThpR family.</text>
</comment>
<dbReference type="RefSeq" id="WP_195170891.1">
    <property type="nucleotide sequence ID" value="NZ_CP062983.1"/>
</dbReference>
<feature type="short sequence motif" description="HXTX 2" evidence="2">
    <location>
        <begin position="118"/>
        <end position="121"/>
    </location>
</feature>
<evidence type="ECO:0000313" key="4">
    <source>
        <dbReference type="Proteomes" id="UP000594468"/>
    </source>
</evidence>
<keyword evidence="1 2" id="KW-0378">Hydrolase</keyword>